<protein>
    <recommendedName>
        <fullName evidence="8">Serine hydrolase FSH domain-containing protein</fullName>
    </recommendedName>
</protein>
<evidence type="ECO:0000259" key="5">
    <source>
        <dbReference type="Pfam" id="PF01494"/>
    </source>
</evidence>
<feature type="domain" description="Serine hydrolase" evidence="6">
    <location>
        <begin position="424"/>
        <end position="640"/>
    </location>
</feature>
<dbReference type="GO" id="GO:0071949">
    <property type="term" value="F:FAD binding"/>
    <property type="evidence" value="ECO:0007669"/>
    <property type="project" value="InterPro"/>
</dbReference>
<dbReference type="PANTHER" id="PTHR47356">
    <property type="entry name" value="FAD-DEPENDENT MONOOXYGENASE ASQG-RELATED"/>
    <property type="match status" value="1"/>
</dbReference>
<organism evidence="7">
    <name type="scientific">Aspergillus arachidicola</name>
    <dbReference type="NCBI Taxonomy" id="656916"/>
    <lineage>
        <taxon>Eukaryota</taxon>
        <taxon>Fungi</taxon>
        <taxon>Dikarya</taxon>
        <taxon>Ascomycota</taxon>
        <taxon>Pezizomycotina</taxon>
        <taxon>Eurotiomycetes</taxon>
        <taxon>Eurotiomycetidae</taxon>
        <taxon>Eurotiales</taxon>
        <taxon>Aspergillaceae</taxon>
        <taxon>Aspergillus</taxon>
        <taxon>Aspergillus subgen. Circumdati</taxon>
    </lineage>
</organism>
<keyword evidence="3" id="KW-0274">FAD</keyword>
<dbReference type="GO" id="GO:0004497">
    <property type="term" value="F:monooxygenase activity"/>
    <property type="evidence" value="ECO:0007669"/>
    <property type="project" value="InterPro"/>
</dbReference>
<reference evidence="7" key="1">
    <citation type="submission" date="2019-04" db="EMBL/GenBank/DDBJ databases">
        <title>Friends and foes A comparative genomics study of 23 Aspergillus species from section Flavi.</title>
        <authorList>
            <consortium name="DOE Joint Genome Institute"/>
            <person name="Kjaerbolling I."/>
            <person name="Vesth T."/>
            <person name="Frisvad J.C."/>
            <person name="Nybo J.L."/>
            <person name="Theobald S."/>
            <person name="Kildgaard S."/>
            <person name="Isbrandt T."/>
            <person name="Kuo A."/>
            <person name="Sato A."/>
            <person name="Lyhne E.K."/>
            <person name="Kogle M.E."/>
            <person name="Wiebenga A."/>
            <person name="Kun R.S."/>
            <person name="Lubbers R.J."/>
            <person name="Makela M.R."/>
            <person name="Barry K."/>
            <person name="Chovatia M."/>
            <person name="Clum A."/>
            <person name="Daum C."/>
            <person name="Haridas S."/>
            <person name="He G."/>
            <person name="LaButti K."/>
            <person name="Lipzen A."/>
            <person name="Mondo S."/>
            <person name="Riley R."/>
            <person name="Salamov A."/>
            <person name="Simmons B.A."/>
            <person name="Magnuson J.K."/>
            <person name="Henrissat B."/>
            <person name="Mortensen U.H."/>
            <person name="Larsen T.O."/>
            <person name="Devries R.P."/>
            <person name="Grigoriev I.V."/>
            <person name="Machida M."/>
            <person name="Baker S.E."/>
            <person name="Andersen M.R."/>
        </authorList>
    </citation>
    <scope>NUCLEOTIDE SEQUENCE</scope>
    <source>
        <strain evidence="7">CBS 117612</strain>
    </source>
</reference>
<evidence type="ECO:0000256" key="1">
    <source>
        <dbReference type="ARBA" id="ARBA00007992"/>
    </source>
</evidence>
<dbReference type="InterPro" id="IPR029058">
    <property type="entry name" value="AB_hydrolase_fold"/>
</dbReference>
<gene>
    <name evidence="7" type="ORF">BDV24DRAFT_174760</name>
</gene>
<dbReference type="SUPFAM" id="SSF53474">
    <property type="entry name" value="alpha/beta-Hydrolases"/>
    <property type="match status" value="1"/>
</dbReference>
<keyword evidence="2" id="KW-0285">Flavoprotein</keyword>
<dbReference type="InterPro" id="IPR036188">
    <property type="entry name" value="FAD/NAD-bd_sf"/>
</dbReference>
<dbReference type="PANTHER" id="PTHR47356:SF2">
    <property type="entry name" value="FAD-BINDING DOMAIN-CONTAINING PROTEIN-RELATED"/>
    <property type="match status" value="1"/>
</dbReference>
<dbReference type="EMBL" id="ML737141">
    <property type="protein sequence ID" value="KAE8341354.1"/>
    <property type="molecule type" value="Genomic_DNA"/>
</dbReference>
<dbReference type="InterPro" id="IPR005645">
    <property type="entry name" value="FSH-like_dom"/>
</dbReference>
<dbReference type="Gene3D" id="3.50.50.60">
    <property type="entry name" value="FAD/NAD(P)-binding domain"/>
    <property type="match status" value="1"/>
</dbReference>
<evidence type="ECO:0000313" key="7">
    <source>
        <dbReference type="EMBL" id="KAE8341354.1"/>
    </source>
</evidence>
<dbReference type="InterPro" id="IPR002938">
    <property type="entry name" value="FAD-bd"/>
</dbReference>
<comment type="similarity">
    <text evidence="1">Belongs to the paxM FAD-dependent monooxygenase family.</text>
</comment>
<sequence length="656" mass="74164">MPLPHFKVIIVGASIEGITLTYCLHRAGINYRLLEKRDQHVPPREEPLIIMPNGARIWDQLGLLDRMTDFTVPIETAYMTLPDTGSRKIGFPKVLRERFGYSPAFMSKRKIIDMLYTHLPRNDKIKFGRNVVRIETGASCMRVGTWDGYEYEGDLVVGADGVHSKVRGEMARLSKLEELTMDVNNDMTVEYVRITGTSTHHLDYPVLTRGTMLTSNGAGQNITCLVGNNAEILWSVFLKVDRKYPYGSAPELSEKETRQRCESAELFNQTLYIGLNWRDVWDRRQSTTPHTGQDTSCSMEDAAELANLLYGCLRGRHTKPSTEEMNTVLATFTQRRIRRMKPIYREAKRAIRHMTFCRSWDRLIARYYLTRNEQVIAEWFSKDAAGGVTVKFIPLPERSQLVWSDLQLEQHTYCHTLATMTGSLPRIACFHGGGSKGAIYEVQCSQLAGLLKNDFQFVFFDGPFESGPGPGVLPAFRDYKPFRSWFKKDGSEIEQSDGSGYDISGRDGVERVWKLMEAAGPGGEWVGVMGFSQGTRITGGLLLDQQRRTAFGELGNTPKLKFGVLCMGGGAPMVSEIGHQMADTGSTDLVNIPTLHVHGLKDMFLALGRQQHATYYESGTTKVYDVDYHHAMPWYKHEVQRLAELIRELYRESSGN</sequence>
<dbReference type="PRINTS" id="PR00420">
    <property type="entry name" value="RNGMNOXGNASE"/>
</dbReference>
<evidence type="ECO:0000259" key="6">
    <source>
        <dbReference type="Pfam" id="PF03959"/>
    </source>
</evidence>
<accession>A0A5N6Y7F6</accession>
<proteinExistence type="inferred from homology"/>
<evidence type="ECO:0008006" key="8">
    <source>
        <dbReference type="Google" id="ProtNLM"/>
    </source>
</evidence>
<dbReference type="AlphaFoldDB" id="A0A5N6Y7F6"/>
<keyword evidence="4" id="KW-0560">Oxidoreductase</keyword>
<dbReference type="SUPFAM" id="SSF51905">
    <property type="entry name" value="FAD/NAD(P)-binding domain"/>
    <property type="match status" value="1"/>
</dbReference>
<dbReference type="Proteomes" id="UP000325558">
    <property type="component" value="Unassembled WGS sequence"/>
</dbReference>
<evidence type="ECO:0000256" key="3">
    <source>
        <dbReference type="ARBA" id="ARBA00022827"/>
    </source>
</evidence>
<dbReference type="Gene3D" id="3.40.50.1820">
    <property type="entry name" value="alpha/beta hydrolase"/>
    <property type="match status" value="1"/>
</dbReference>
<dbReference type="InterPro" id="IPR050562">
    <property type="entry name" value="FAD_mOase_fung"/>
</dbReference>
<feature type="domain" description="FAD-binding" evidence="5">
    <location>
        <begin position="7"/>
        <end position="210"/>
    </location>
</feature>
<name>A0A5N6Y7F6_9EURO</name>
<dbReference type="Pfam" id="PF01494">
    <property type="entry name" value="FAD_binding_3"/>
    <property type="match status" value="1"/>
</dbReference>
<evidence type="ECO:0000256" key="4">
    <source>
        <dbReference type="ARBA" id="ARBA00023002"/>
    </source>
</evidence>
<dbReference type="OrthoDB" id="414698at2759"/>
<evidence type="ECO:0000256" key="2">
    <source>
        <dbReference type="ARBA" id="ARBA00022630"/>
    </source>
</evidence>
<dbReference type="Pfam" id="PF03959">
    <property type="entry name" value="FSH1"/>
    <property type="match status" value="1"/>
</dbReference>